<comment type="caution">
    <text evidence="1">The sequence shown here is derived from an EMBL/GenBank/DDBJ whole genome shotgun (WGS) entry which is preliminary data.</text>
</comment>
<dbReference type="AlphaFoldDB" id="A0A2W2FJL3"/>
<accession>A0A2W2FJL3</accession>
<reference evidence="1 2" key="1">
    <citation type="submission" date="2018-01" db="EMBL/GenBank/DDBJ databases">
        <title>Draft genome sequence of Sphaerisporangium sp. 7K107.</title>
        <authorList>
            <person name="Sahin N."/>
            <person name="Saygin H."/>
            <person name="Ay H."/>
        </authorList>
    </citation>
    <scope>NUCLEOTIDE SEQUENCE [LARGE SCALE GENOMIC DNA]</scope>
    <source>
        <strain evidence="1 2">7K107</strain>
    </source>
</reference>
<keyword evidence="2" id="KW-1185">Reference proteome</keyword>
<dbReference type="Proteomes" id="UP000248544">
    <property type="component" value="Unassembled WGS sequence"/>
</dbReference>
<organism evidence="1 2">
    <name type="scientific">Spongiactinospora gelatinilytica</name>
    <dbReference type="NCBI Taxonomy" id="2666298"/>
    <lineage>
        <taxon>Bacteria</taxon>
        <taxon>Bacillati</taxon>
        <taxon>Actinomycetota</taxon>
        <taxon>Actinomycetes</taxon>
        <taxon>Streptosporangiales</taxon>
        <taxon>Streptosporangiaceae</taxon>
        <taxon>Spongiactinospora</taxon>
    </lineage>
</organism>
<protein>
    <submittedName>
        <fullName evidence="1">Uncharacterized protein</fullName>
    </submittedName>
</protein>
<dbReference type="EMBL" id="POUA01000358">
    <property type="protein sequence ID" value="PZG30109.1"/>
    <property type="molecule type" value="Genomic_DNA"/>
</dbReference>
<sequence length="294" mass="33419">MCDDCEQTIADHLMHGFTKLREALHGGRLPRTKGGVVVREMEVIHQWVTSPEASSTRIDAITPLIKKRPHPGEPAEVRAFRAQCIHHELHSLEARVRRADAKSRGAATRPERDLRTADWSRPLRDDPAAFDLLLDAILRVRHGARDLYAIPADLLTQHRLDWRSGYRLLRRALEQLRELHPEFHRTNAMIHLDLPATELTDSPEDLFLREEERQEANAAIQHMLAPGPRGLAYQRLLKHICAATPPQATELIPWTAAAFEITLPEAETLVRETIHRVATTDVDVFLQMELPAEA</sequence>
<evidence type="ECO:0000313" key="1">
    <source>
        <dbReference type="EMBL" id="PZG30109.1"/>
    </source>
</evidence>
<proteinExistence type="predicted"/>
<evidence type="ECO:0000313" key="2">
    <source>
        <dbReference type="Proteomes" id="UP000248544"/>
    </source>
</evidence>
<name>A0A2W2FJL3_9ACTN</name>
<gene>
    <name evidence="1" type="ORF">C1I98_31405</name>
</gene>